<reference evidence="9" key="1">
    <citation type="submission" date="2024-05" db="EMBL/GenBank/DDBJ databases">
        <title>Alkalihalobacillus sp. strain MEB203 novel alkaliphilic bacterium from Lonar Lake, India.</title>
        <authorList>
            <person name="Joshi A."/>
            <person name="Thite S."/>
            <person name="Mengade P."/>
        </authorList>
    </citation>
    <scope>NUCLEOTIDE SEQUENCE</scope>
    <source>
        <strain evidence="9">MEB 203</strain>
    </source>
</reference>
<evidence type="ECO:0000259" key="8">
    <source>
        <dbReference type="Pfam" id="PF10502"/>
    </source>
</evidence>
<dbReference type="RefSeq" id="WP_275117614.1">
    <property type="nucleotide sequence ID" value="NZ_JAOTPO010000003.1"/>
</dbReference>
<dbReference type="InterPro" id="IPR019533">
    <property type="entry name" value="Peptidase_S26"/>
</dbReference>
<protein>
    <recommendedName>
        <fullName evidence="3 6">Signal peptidase I</fullName>
        <ecNumber evidence="3 6">3.4.21.89</ecNumber>
    </recommendedName>
</protein>
<sequence length="183" mass="21015">MNFGRSETYEWIKAVLIALLLAVLIRFFLFAPIVVEGESMVPTLHHSDRMIVNKIGYTIGEPDRFDIIVFHASEESDYIKRVIGLPGDTIEFIDDTLYINGEAYEEPYLEELKQELNGATLTYDFSLDEVTNSVIVPDGYLFVMGDNRRRSLDSRDIGFIPYEEVVGKANFVFWPFTDIRIAK</sequence>
<dbReference type="EC" id="3.4.21.89" evidence="3 6"/>
<dbReference type="Pfam" id="PF10502">
    <property type="entry name" value="Peptidase_S26"/>
    <property type="match status" value="1"/>
</dbReference>
<dbReference type="PANTHER" id="PTHR43390">
    <property type="entry name" value="SIGNAL PEPTIDASE I"/>
    <property type="match status" value="1"/>
</dbReference>
<dbReference type="EMBL" id="JAOTPO010000003">
    <property type="protein sequence ID" value="MDE5412988.1"/>
    <property type="molecule type" value="Genomic_DNA"/>
</dbReference>
<dbReference type="PROSITE" id="PS00761">
    <property type="entry name" value="SPASE_I_3"/>
    <property type="match status" value="1"/>
</dbReference>
<evidence type="ECO:0000256" key="2">
    <source>
        <dbReference type="ARBA" id="ARBA00004401"/>
    </source>
</evidence>
<organism evidence="9 10">
    <name type="scientific">Alkalihalobacterium chitinilyticum</name>
    <dbReference type="NCBI Taxonomy" id="2980103"/>
    <lineage>
        <taxon>Bacteria</taxon>
        <taxon>Bacillati</taxon>
        <taxon>Bacillota</taxon>
        <taxon>Bacilli</taxon>
        <taxon>Bacillales</taxon>
        <taxon>Bacillaceae</taxon>
        <taxon>Alkalihalobacterium</taxon>
    </lineage>
</organism>
<evidence type="ECO:0000256" key="6">
    <source>
        <dbReference type="RuleBase" id="RU003993"/>
    </source>
</evidence>
<dbReference type="PANTHER" id="PTHR43390:SF8">
    <property type="entry name" value="SIGNAL PEPTIDASE I"/>
    <property type="match status" value="1"/>
</dbReference>
<dbReference type="GO" id="GO:0009003">
    <property type="term" value="F:signal peptidase activity"/>
    <property type="evidence" value="ECO:0007669"/>
    <property type="project" value="UniProtKB-EC"/>
</dbReference>
<evidence type="ECO:0000256" key="1">
    <source>
        <dbReference type="ARBA" id="ARBA00000677"/>
    </source>
</evidence>
<accession>A0ABT5VC10</accession>
<evidence type="ECO:0000256" key="4">
    <source>
        <dbReference type="ARBA" id="ARBA00022670"/>
    </source>
</evidence>
<evidence type="ECO:0000313" key="9">
    <source>
        <dbReference type="EMBL" id="MDE5412988.1"/>
    </source>
</evidence>
<name>A0ABT5VC10_9BACI</name>
<evidence type="ECO:0000256" key="3">
    <source>
        <dbReference type="ARBA" id="ARBA00013208"/>
    </source>
</evidence>
<comment type="similarity">
    <text evidence="7">Belongs to the peptidase S26 family.</text>
</comment>
<dbReference type="InterPro" id="IPR000223">
    <property type="entry name" value="Pept_S26A_signal_pept_1"/>
</dbReference>
<dbReference type="Proteomes" id="UP001148125">
    <property type="component" value="Unassembled WGS sequence"/>
</dbReference>
<dbReference type="PROSITE" id="PS00760">
    <property type="entry name" value="SPASE_I_2"/>
    <property type="match status" value="1"/>
</dbReference>
<comment type="catalytic activity">
    <reaction evidence="1 6">
        <text>Cleavage of hydrophobic, N-terminal signal or leader sequences from secreted and periplasmic proteins.</text>
        <dbReference type="EC" id="3.4.21.89"/>
    </reaction>
</comment>
<comment type="subcellular location">
    <subcellularLocation>
        <location evidence="2">Cell membrane</location>
        <topology evidence="2">Single-pass type II membrane protein</topology>
    </subcellularLocation>
    <subcellularLocation>
        <location evidence="7">Membrane</location>
        <topology evidence="7">Single-pass type II membrane protein</topology>
    </subcellularLocation>
</comment>
<dbReference type="InterPro" id="IPR036286">
    <property type="entry name" value="LexA/Signal_pep-like_sf"/>
</dbReference>
<dbReference type="PROSITE" id="PS00501">
    <property type="entry name" value="SPASE_I_1"/>
    <property type="match status" value="1"/>
</dbReference>
<dbReference type="NCBIfam" id="TIGR02227">
    <property type="entry name" value="sigpep_I_bact"/>
    <property type="match status" value="1"/>
</dbReference>
<keyword evidence="4 6" id="KW-0645">Protease</keyword>
<proteinExistence type="inferred from homology"/>
<comment type="caution">
    <text evidence="9">The sequence shown here is derived from an EMBL/GenBank/DDBJ whole genome shotgun (WGS) entry which is preliminary data.</text>
</comment>
<dbReference type="SUPFAM" id="SSF51306">
    <property type="entry name" value="LexA/Signal peptidase"/>
    <property type="match status" value="1"/>
</dbReference>
<keyword evidence="5 6" id="KW-0378">Hydrolase</keyword>
<dbReference type="InterPro" id="IPR019756">
    <property type="entry name" value="Pept_S26A_signal_pept_1_Ser-AS"/>
</dbReference>
<evidence type="ECO:0000256" key="5">
    <source>
        <dbReference type="ARBA" id="ARBA00022801"/>
    </source>
</evidence>
<dbReference type="Gene3D" id="2.10.109.10">
    <property type="entry name" value="Umud Fragment, subunit A"/>
    <property type="match status" value="1"/>
</dbReference>
<dbReference type="PRINTS" id="PR00727">
    <property type="entry name" value="LEADERPTASE"/>
</dbReference>
<dbReference type="InterPro" id="IPR019758">
    <property type="entry name" value="Pept_S26A_signal_pept_1_CS"/>
</dbReference>
<dbReference type="CDD" id="cd06530">
    <property type="entry name" value="S26_SPase_I"/>
    <property type="match status" value="1"/>
</dbReference>
<evidence type="ECO:0000256" key="7">
    <source>
        <dbReference type="RuleBase" id="RU362042"/>
    </source>
</evidence>
<feature type="domain" description="Peptidase S26" evidence="8">
    <location>
        <begin position="10"/>
        <end position="174"/>
    </location>
</feature>
<keyword evidence="10" id="KW-1185">Reference proteome</keyword>
<evidence type="ECO:0000313" key="10">
    <source>
        <dbReference type="Proteomes" id="UP001148125"/>
    </source>
</evidence>
<dbReference type="InterPro" id="IPR019757">
    <property type="entry name" value="Pept_S26A_signal_pept_1_Lys-AS"/>
</dbReference>
<gene>
    <name evidence="9" type="primary">lepB</name>
    <name evidence="9" type="ORF">N7Z68_06290</name>
</gene>